<accession>A0ABD3NU55</accession>
<feature type="region of interest" description="Disordered" evidence="1">
    <location>
        <begin position="566"/>
        <end position="624"/>
    </location>
</feature>
<evidence type="ECO:0000313" key="3">
    <source>
        <dbReference type="Proteomes" id="UP001530400"/>
    </source>
</evidence>
<gene>
    <name evidence="2" type="ORF">ACHAWO_002832</name>
</gene>
<feature type="compositionally biased region" description="Polar residues" evidence="1">
    <location>
        <begin position="654"/>
        <end position="663"/>
    </location>
</feature>
<feature type="compositionally biased region" description="Polar residues" evidence="1">
    <location>
        <begin position="588"/>
        <end position="624"/>
    </location>
</feature>
<dbReference type="EMBL" id="JALLPJ020000986">
    <property type="protein sequence ID" value="KAL3778431.1"/>
    <property type="molecule type" value="Genomic_DNA"/>
</dbReference>
<dbReference type="AlphaFoldDB" id="A0ABD3NU55"/>
<feature type="region of interest" description="Disordered" evidence="1">
    <location>
        <begin position="654"/>
        <end position="677"/>
    </location>
</feature>
<comment type="caution">
    <text evidence="2">The sequence shown here is derived from an EMBL/GenBank/DDBJ whole genome shotgun (WGS) entry which is preliminary data.</text>
</comment>
<dbReference type="Proteomes" id="UP001530400">
    <property type="component" value="Unassembled WGS sequence"/>
</dbReference>
<evidence type="ECO:0000256" key="1">
    <source>
        <dbReference type="SAM" id="MobiDB-lite"/>
    </source>
</evidence>
<protein>
    <submittedName>
        <fullName evidence="2">Uncharacterized protein</fullName>
    </submittedName>
</protein>
<feature type="region of interest" description="Disordered" evidence="1">
    <location>
        <begin position="715"/>
        <end position="745"/>
    </location>
</feature>
<name>A0ABD3NU55_9STRA</name>
<feature type="region of interest" description="Disordered" evidence="1">
    <location>
        <begin position="343"/>
        <end position="364"/>
    </location>
</feature>
<feature type="region of interest" description="Disordered" evidence="1">
    <location>
        <begin position="772"/>
        <end position="889"/>
    </location>
</feature>
<sequence>MPPTTVIAYQKRNHHDDTLSISTNSIQKCQPTSYCDDIANQFYITCLRPLADLLPHAIEDRERRIAEYALERSRVAVIDGVDLNVVSAWERQVRRRKRMEKKMKEQRLVQMQQSRVITNNVNASNVDEASACSESSDSFVIREKPKNNKLTGGIMLRKVQPRLKPIPGNVTCKTDSDSFVISGKPKRSAAAAATMPKFHATNDSNAALTSLAVVVSNRPTVEYHRLKPSLAIKKVMLLTAHQHIALNKTLQPISTMKRVMKAPSKLSVNKKGFHVKSKLFRRKKKSSGDSIADDITLSSSNQSSCDGRELVVTEVSPRKFGSSGEQQCKEIGLQSMTTDFERASSEQGCVSPGMDSVTDKSTSEAPDPCIMVENQSMPIVAAARKTYSTVSMKKRPSTHFSIRDSPRRTVYDEREVDNFVSRLIAPPVKECISSKKEVDLDDADAGVSLDRAKRDEREVENCVSRLVAPPNKHPCSNKTEDADDAVSLDMQALMHSISRKYSVSREVNLKCRNEEDDDSELTDEKTIKRELFPDNTFNKARFAPADNCSSHGSEASLPSVISVTRRAARSLENSPKREAAASRSKAKTPSSTTDIAAGSNKSGNSAKVTTNPSNDSSSFDSTEQPLQISYSTIDSVKSNKLNRLRMVRSAYMNSSVDTSGSSTNEHDDRQTPAQASVEHKPCLEKYSQHRRVTWAENLASITTYAVEQDRKEERDQLVNCNGSTDRHENVAKSRTTGATKSSSCPDRRFADAGKLNRMRMARVIRVNSISAFGTDQPDDESPVCTGNKGINHSETGAELESSETTNEEPKPTDIPDDYEIKSKEPVQSKRRQMNRRARLLHQQRVQSIHSKAEPAPFTAKGPQKNVTITNDHKEDSIDSNHAGHVQMKPRNLLVEAKRVQSFQSKTCAARS</sequence>
<feature type="compositionally biased region" description="Polar residues" evidence="1">
    <location>
        <begin position="732"/>
        <end position="744"/>
    </location>
</feature>
<proteinExistence type="predicted"/>
<keyword evidence="3" id="KW-1185">Reference proteome</keyword>
<feature type="compositionally biased region" description="Basic residues" evidence="1">
    <location>
        <begin position="828"/>
        <end position="841"/>
    </location>
</feature>
<reference evidence="2 3" key="1">
    <citation type="submission" date="2024-10" db="EMBL/GenBank/DDBJ databases">
        <title>Updated reference genomes for cyclostephanoid diatoms.</title>
        <authorList>
            <person name="Roberts W.R."/>
            <person name="Alverson A.J."/>
        </authorList>
    </citation>
    <scope>NUCLEOTIDE SEQUENCE [LARGE SCALE GENOMIC DNA]</scope>
    <source>
        <strain evidence="2 3">AJA010-31</strain>
    </source>
</reference>
<organism evidence="2 3">
    <name type="scientific">Cyclotella atomus</name>
    <dbReference type="NCBI Taxonomy" id="382360"/>
    <lineage>
        <taxon>Eukaryota</taxon>
        <taxon>Sar</taxon>
        <taxon>Stramenopiles</taxon>
        <taxon>Ochrophyta</taxon>
        <taxon>Bacillariophyta</taxon>
        <taxon>Coscinodiscophyceae</taxon>
        <taxon>Thalassiosirophycidae</taxon>
        <taxon>Stephanodiscales</taxon>
        <taxon>Stephanodiscaceae</taxon>
        <taxon>Cyclotella</taxon>
    </lineage>
</organism>
<evidence type="ECO:0000313" key="2">
    <source>
        <dbReference type="EMBL" id="KAL3778431.1"/>
    </source>
</evidence>
<feature type="compositionally biased region" description="Basic and acidic residues" evidence="1">
    <location>
        <begin position="807"/>
        <end position="827"/>
    </location>
</feature>